<protein>
    <submittedName>
        <fullName evidence="1">Uncharacterized protein</fullName>
    </submittedName>
</protein>
<keyword evidence="2" id="KW-1185">Reference proteome</keyword>
<comment type="caution">
    <text evidence="1">The sequence shown here is derived from an EMBL/GenBank/DDBJ whole genome shotgun (WGS) entry which is preliminary data.</text>
</comment>
<evidence type="ECO:0000313" key="2">
    <source>
        <dbReference type="Proteomes" id="UP001454036"/>
    </source>
</evidence>
<dbReference type="EMBL" id="BAABME010009944">
    <property type="protein sequence ID" value="GAA0176104.1"/>
    <property type="molecule type" value="Genomic_DNA"/>
</dbReference>
<evidence type="ECO:0000313" key="1">
    <source>
        <dbReference type="EMBL" id="GAA0176104.1"/>
    </source>
</evidence>
<proteinExistence type="predicted"/>
<gene>
    <name evidence="1" type="ORF">LIER_29159</name>
</gene>
<dbReference type="Proteomes" id="UP001454036">
    <property type="component" value="Unassembled WGS sequence"/>
</dbReference>
<dbReference type="AlphaFoldDB" id="A0AAV3RI96"/>
<name>A0AAV3RI96_LITER</name>
<accession>A0AAV3RI96</accession>
<organism evidence="1 2">
    <name type="scientific">Lithospermum erythrorhizon</name>
    <name type="common">Purple gromwell</name>
    <name type="synonym">Lithospermum officinale var. erythrorhizon</name>
    <dbReference type="NCBI Taxonomy" id="34254"/>
    <lineage>
        <taxon>Eukaryota</taxon>
        <taxon>Viridiplantae</taxon>
        <taxon>Streptophyta</taxon>
        <taxon>Embryophyta</taxon>
        <taxon>Tracheophyta</taxon>
        <taxon>Spermatophyta</taxon>
        <taxon>Magnoliopsida</taxon>
        <taxon>eudicotyledons</taxon>
        <taxon>Gunneridae</taxon>
        <taxon>Pentapetalae</taxon>
        <taxon>asterids</taxon>
        <taxon>lamiids</taxon>
        <taxon>Boraginales</taxon>
        <taxon>Boraginaceae</taxon>
        <taxon>Boraginoideae</taxon>
        <taxon>Lithospermeae</taxon>
        <taxon>Lithospermum</taxon>
    </lineage>
</organism>
<sequence length="81" mass="8889">MVLREDMFNQQGGSAKVTLVTISFFTLCRGAYLNAPKSRGKEGIEWANVEEGAELMIILGEYELASGQKVNISKCSVSFEP</sequence>
<reference evidence="1 2" key="1">
    <citation type="submission" date="2024-01" db="EMBL/GenBank/DDBJ databases">
        <title>The complete chloroplast genome sequence of Lithospermum erythrorhizon: insights into the phylogenetic relationship among Boraginaceae species and the maternal lineages of purple gromwells.</title>
        <authorList>
            <person name="Okada T."/>
            <person name="Watanabe K."/>
        </authorList>
    </citation>
    <scope>NUCLEOTIDE SEQUENCE [LARGE SCALE GENOMIC DNA]</scope>
</reference>